<feature type="domain" description="Cation-transporting P-type ATPase N-terminal" evidence="19">
    <location>
        <begin position="25"/>
        <end position="98"/>
    </location>
</feature>
<dbReference type="InterPro" id="IPR023214">
    <property type="entry name" value="HAD_sf"/>
</dbReference>
<name>A0A1G9J7G6_9SPHI</name>
<dbReference type="InterPro" id="IPR059000">
    <property type="entry name" value="ATPase_P-type_domA"/>
</dbReference>
<dbReference type="Proteomes" id="UP000183200">
    <property type="component" value="Unassembled WGS sequence"/>
</dbReference>
<dbReference type="InterPro" id="IPR001757">
    <property type="entry name" value="P_typ_ATPase"/>
</dbReference>
<evidence type="ECO:0000256" key="10">
    <source>
        <dbReference type="ARBA" id="ARBA00022741"/>
    </source>
</evidence>
<organism evidence="20 21">
    <name type="scientific">Pedobacter steynii</name>
    <dbReference type="NCBI Taxonomy" id="430522"/>
    <lineage>
        <taxon>Bacteria</taxon>
        <taxon>Pseudomonadati</taxon>
        <taxon>Bacteroidota</taxon>
        <taxon>Sphingobacteriia</taxon>
        <taxon>Sphingobacteriales</taxon>
        <taxon>Sphingobacteriaceae</taxon>
        <taxon>Pedobacter</taxon>
    </lineage>
</organism>
<evidence type="ECO:0000256" key="2">
    <source>
        <dbReference type="ARBA" id="ARBA00004429"/>
    </source>
</evidence>
<comment type="function">
    <text evidence="1">Mediates magnesium influx to the cytosol.</text>
</comment>
<evidence type="ECO:0000256" key="8">
    <source>
        <dbReference type="ARBA" id="ARBA00022553"/>
    </source>
</evidence>
<comment type="subcellular location">
    <subcellularLocation>
        <location evidence="2">Cell inner membrane</location>
        <topology evidence="2">Multi-pass membrane protein</topology>
    </subcellularLocation>
</comment>
<dbReference type="Gene3D" id="2.70.150.10">
    <property type="entry name" value="Calcium-transporting ATPase, cytoplasmic transduction domain A"/>
    <property type="match status" value="1"/>
</dbReference>
<feature type="transmembrane region" description="Helical" evidence="18">
    <location>
        <begin position="763"/>
        <end position="786"/>
    </location>
</feature>
<feature type="transmembrane region" description="Helical" evidence="18">
    <location>
        <begin position="303"/>
        <end position="327"/>
    </location>
</feature>
<evidence type="ECO:0000256" key="16">
    <source>
        <dbReference type="ARBA" id="ARBA00029806"/>
    </source>
</evidence>
<dbReference type="AlphaFoldDB" id="A0A1G9J7G6"/>
<dbReference type="SUPFAM" id="SSF81653">
    <property type="entry name" value="Calcium ATPase, transduction domain A"/>
    <property type="match status" value="1"/>
</dbReference>
<keyword evidence="14 18" id="KW-1133">Transmembrane helix</keyword>
<evidence type="ECO:0000313" key="21">
    <source>
        <dbReference type="Proteomes" id="UP000183200"/>
    </source>
</evidence>
<dbReference type="Gene3D" id="3.40.1110.10">
    <property type="entry name" value="Calcium-transporting ATPase, cytoplasmic domain N"/>
    <property type="match status" value="1"/>
</dbReference>
<evidence type="ECO:0000256" key="11">
    <source>
        <dbReference type="ARBA" id="ARBA00022840"/>
    </source>
</evidence>
<dbReference type="NCBIfam" id="NF011702">
    <property type="entry name" value="PRK15122.1"/>
    <property type="match status" value="1"/>
</dbReference>
<dbReference type="Gene3D" id="3.40.50.1000">
    <property type="entry name" value="HAD superfamily/HAD-like"/>
    <property type="match status" value="1"/>
</dbReference>
<keyword evidence="8" id="KW-0597">Phosphoprotein</keyword>
<dbReference type="InterPro" id="IPR044492">
    <property type="entry name" value="P_typ_ATPase_HD_dom"/>
</dbReference>
<dbReference type="InterPro" id="IPR036412">
    <property type="entry name" value="HAD-like_sf"/>
</dbReference>
<evidence type="ECO:0000259" key="19">
    <source>
        <dbReference type="SMART" id="SM00831"/>
    </source>
</evidence>
<evidence type="ECO:0000256" key="17">
    <source>
        <dbReference type="ARBA" id="ARBA00047295"/>
    </source>
</evidence>
<keyword evidence="21" id="KW-1185">Reference proteome</keyword>
<dbReference type="EMBL" id="FNGY01000001">
    <property type="protein sequence ID" value="SDL33163.1"/>
    <property type="molecule type" value="Genomic_DNA"/>
</dbReference>
<dbReference type="Pfam" id="PF00122">
    <property type="entry name" value="E1-E2_ATPase"/>
    <property type="match status" value="1"/>
</dbReference>
<accession>A0A1G9J7G6</accession>
<dbReference type="SFLD" id="SFLDS00003">
    <property type="entry name" value="Haloacid_Dehalogenase"/>
    <property type="match status" value="1"/>
</dbReference>
<keyword evidence="11" id="KW-0067">ATP-binding</keyword>
<dbReference type="SUPFAM" id="SSF56784">
    <property type="entry name" value="HAD-like"/>
    <property type="match status" value="1"/>
</dbReference>
<dbReference type="NCBIfam" id="TIGR01524">
    <property type="entry name" value="ATPase-IIIB_Mg"/>
    <property type="match status" value="1"/>
</dbReference>
<dbReference type="SUPFAM" id="SSF81665">
    <property type="entry name" value="Calcium ATPase, transmembrane domain M"/>
    <property type="match status" value="1"/>
</dbReference>
<reference evidence="21" key="1">
    <citation type="submission" date="2016-10" db="EMBL/GenBank/DDBJ databases">
        <authorList>
            <person name="Varghese N."/>
            <person name="Submissions S."/>
        </authorList>
    </citation>
    <scope>NUCLEOTIDE SEQUENCE [LARGE SCALE GENOMIC DNA]</scope>
    <source>
        <strain evidence="21">DSM 19110</strain>
    </source>
</reference>
<dbReference type="GO" id="GO:0005524">
    <property type="term" value="F:ATP binding"/>
    <property type="evidence" value="ECO:0007669"/>
    <property type="project" value="UniProtKB-KW"/>
</dbReference>
<dbReference type="CDD" id="cd02077">
    <property type="entry name" value="P-type_ATPase_Mg"/>
    <property type="match status" value="1"/>
</dbReference>
<dbReference type="PROSITE" id="PS00154">
    <property type="entry name" value="ATPASE_E1_E2"/>
    <property type="match status" value="1"/>
</dbReference>
<dbReference type="InterPro" id="IPR006415">
    <property type="entry name" value="P-type_ATPase_IIIB"/>
</dbReference>
<dbReference type="OrthoDB" id="9770315at2"/>
<dbReference type="SMART" id="SM00831">
    <property type="entry name" value="Cation_ATPase_N"/>
    <property type="match status" value="1"/>
</dbReference>
<feature type="transmembrane region" description="Helical" evidence="18">
    <location>
        <begin position="273"/>
        <end position="291"/>
    </location>
</feature>
<dbReference type="InterPro" id="IPR018303">
    <property type="entry name" value="ATPase_P-typ_P_site"/>
</dbReference>
<dbReference type="InterPro" id="IPR004014">
    <property type="entry name" value="ATPase_P-typ_cation-transptr_N"/>
</dbReference>
<dbReference type="Pfam" id="PF00689">
    <property type="entry name" value="Cation_ATPase_C"/>
    <property type="match status" value="1"/>
</dbReference>
<feature type="transmembrane region" description="Helical" evidence="18">
    <location>
        <begin position="108"/>
        <end position="127"/>
    </location>
</feature>
<evidence type="ECO:0000256" key="3">
    <source>
        <dbReference type="ARBA" id="ARBA00008746"/>
    </source>
</evidence>
<feature type="transmembrane region" description="Helical" evidence="18">
    <location>
        <begin position="828"/>
        <end position="852"/>
    </location>
</feature>
<dbReference type="InterPro" id="IPR006068">
    <property type="entry name" value="ATPase_P-typ_cation-transptr_C"/>
</dbReference>
<dbReference type="SFLD" id="SFLDG00002">
    <property type="entry name" value="C1.7:_P-type_atpase_like"/>
    <property type="match status" value="1"/>
</dbReference>
<dbReference type="InterPro" id="IPR023298">
    <property type="entry name" value="ATPase_P-typ_TM_dom_sf"/>
</dbReference>
<dbReference type="InterPro" id="IPR023299">
    <property type="entry name" value="ATPase_P-typ_cyto_dom_N"/>
</dbReference>
<sequence>MKTLKTNHQKAVSGFDDVAVTKLRNAARGDQDFFYAMLSSNKEGLGPSQIAEKRKMFGLNEIQHEKAPSWYVQLFQAFLNPFIAVLMILAVISYIMDVWLVKTPERDYKTVIVVGLMVVLSSLLRFWQEYSSNRAAEQLKSMVKTTVNVLRKIGGRKEIDIKNIVPGDVIFLSAGDMIPADIRIIQSKDLFVSQAMLTGESLPLEKNGELIPDADHKSPLELDNICFMGTNVLSGTATAIVVTTGNLTYFGSIGKAITGKRAETSFDKGVNKVSWLLIRFMLVMVPLIFLLNGLTKGDWFEALLFGIAVAVGLTPEMLPMIVTANLAKGAKNMSKRKVIVKRLNAIQNIGAMDVLCTDKTGTLTMDRIILERHLNVFGEEDDEVLKWAYFNSFHQTGLKNLLDLAVLEHVELHDYLKVEEDYVKVDEIPFDFQRRRMSVILEQKNGKQLLICKGAVEEMLDLCSHAFDPGEDRRLHIEKDGIVPMDETMRNTVLRISRKLNADGLRVLLVAIKEHEERPANYTVGDEQKMILTGFIGFLDPAKPSAKPAIEGLQKLGVSVKVLTGDNDIVTRKICRDVGIPFQQVLLGNEIEQLSDEELSAQLAETSIFAKLSPIQKSRIVKLLQAKGHTVGFMGDGINDAAALRDADVGISVDTAVDIAKESADIILLEKDLMVLRKGVVYGRRTFGNIIKYIKMTASSNFGNMFSMLGASAFLPFLPMLPIHLLIQNLLYDISQISIPWDRMDEDFLEKPQKWDAAGISRFMMYIGPISSIFDYATFAVLFFVFKANAPEHQTLFQTGWFVEGLLSQTLIVHMIRTRKIPFIQSWATTPVVALTTLIMLVGIAIPFSPFAGILKLQALPAAYFPWLIGILTGYCLLTQYVKSLFIKKFSQWL</sequence>
<feature type="transmembrane region" description="Helical" evidence="18">
    <location>
        <begin position="74"/>
        <end position="96"/>
    </location>
</feature>
<protein>
    <recommendedName>
        <fullName evidence="5">Magnesium-transporting ATPase, P-type 1</fullName>
        <ecNumber evidence="4">7.2.2.14</ecNumber>
    </recommendedName>
    <alternativeName>
        <fullName evidence="16">Mg(2+) transport ATPase, P-type 1</fullName>
    </alternativeName>
</protein>
<gene>
    <name evidence="20" type="ORF">SAMN05421820_101167</name>
</gene>
<keyword evidence="13" id="KW-1278">Translocase</keyword>
<evidence type="ECO:0000256" key="15">
    <source>
        <dbReference type="ARBA" id="ARBA00023136"/>
    </source>
</evidence>
<dbReference type="Gene3D" id="1.20.1110.10">
    <property type="entry name" value="Calcium-transporting ATPase, transmembrane domain"/>
    <property type="match status" value="1"/>
</dbReference>
<keyword evidence="9 18" id="KW-0812">Transmembrane</keyword>
<evidence type="ECO:0000256" key="13">
    <source>
        <dbReference type="ARBA" id="ARBA00022967"/>
    </source>
</evidence>
<evidence type="ECO:0000256" key="6">
    <source>
        <dbReference type="ARBA" id="ARBA00022475"/>
    </source>
</evidence>
<keyword evidence="12" id="KW-0460">Magnesium</keyword>
<keyword evidence="15 18" id="KW-0472">Membrane</keyword>
<evidence type="ECO:0000256" key="1">
    <source>
        <dbReference type="ARBA" id="ARBA00003954"/>
    </source>
</evidence>
<dbReference type="GO" id="GO:0015444">
    <property type="term" value="F:P-type magnesium transporter activity"/>
    <property type="evidence" value="ECO:0007669"/>
    <property type="project" value="UniProtKB-EC"/>
</dbReference>
<dbReference type="GO" id="GO:0005886">
    <property type="term" value="C:plasma membrane"/>
    <property type="evidence" value="ECO:0007669"/>
    <property type="project" value="UniProtKB-SubCell"/>
</dbReference>
<dbReference type="PRINTS" id="PR01836">
    <property type="entry name" value="MGATPASE"/>
</dbReference>
<dbReference type="InterPro" id="IPR008250">
    <property type="entry name" value="ATPase_P-typ_transduc_dom_A_sf"/>
</dbReference>
<evidence type="ECO:0000313" key="20">
    <source>
        <dbReference type="EMBL" id="SDL33163.1"/>
    </source>
</evidence>
<evidence type="ECO:0000256" key="4">
    <source>
        <dbReference type="ARBA" id="ARBA00012786"/>
    </source>
</evidence>
<dbReference type="RefSeq" id="WP_074604037.1">
    <property type="nucleotide sequence ID" value="NZ_FNGY01000001.1"/>
</dbReference>
<dbReference type="GO" id="GO:0016887">
    <property type="term" value="F:ATP hydrolysis activity"/>
    <property type="evidence" value="ECO:0007669"/>
    <property type="project" value="InterPro"/>
</dbReference>
<proteinExistence type="inferred from homology"/>
<comment type="similarity">
    <text evidence="3">Belongs to the cation transport ATPase (P-type) (TC 3.A.3) family. Type IIIB subfamily.</text>
</comment>
<keyword evidence="10" id="KW-0547">Nucleotide-binding</keyword>
<evidence type="ECO:0000256" key="14">
    <source>
        <dbReference type="ARBA" id="ARBA00022989"/>
    </source>
</evidence>
<keyword evidence="6" id="KW-1003">Cell membrane</keyword>
<evidence type="ECO:0000256" key="12">
    <source>
        <dbReference type="ARBA" id="ARBA00022842"/>
    </source>
</evidence>
<evidence type="ECO:0000256" key="5">
    <source>
        <dbReference type="ARBA" id="ARBA00013555"/>
    </source>
</evidence>
<keyword evidence="7" id="KW-0997">Cell inner membrane</keyword>
<dbReference type="EC" id="7.2.2.14" evidence="4"/>
<comment type="catalytic activity">
    <reaction evidence="17">
        <text>Mg(2+)(out) + ATP + H2O = Mg(2+)(in) + ADP + phosphate + H(+)</text>
        <dbReference type="Rhea" id="RHEA:10260"/>
        <dbReference type="ChEBI" id="CHEBI:15377"/>
        <dbReference type="ChEBI" id="CHEBI:15378"/>
        <dbReference type="ChEBI" id="CHEBI:18420"/>
        <dbReference type="ChEBI" id="CHEBI:30616"/>
        <dbReference type="ChEBI" id="CHEBI:43474"/>
        <dbReference type="ChEBI" id="CHEBI:456216"/>
        <dbReference type="EC" id="7.2.2.14"/>
    </reaction>
</comment>
<dbReference type="SFLD" id="SFLDF00027">
    <property type="entry name" value="p-type_atpase"/>
    <property type="match status" value="1"/>
</dbReference>
<feature type="transmembrane region" description="Helical" evidence="18">
    <location>
        <begin position="864"/>
        <end position="882"/>
    </location>
</feature>
<dbReference type="STRING" id="430522.BFS30_27120"/>
<dbReference type="PANTHER" id="PTHR42861">
    <property type="entry name" value="CALCIUM-TRANSPORTING ATPASE"/>
    <property type="match status" value="1"/>
</dbReference>
<evidence type="ECO:0000256" key="18">
    <source>
        <dbReference type="SAM" id="Phobius"/>
    </source>
</evidence>
<dbReference type="NCBIfam" id="TIGR01494">
    <property type="entry name" value="ATPase_P-type"/>
    <property type="match status" value="2"/>
</dbReference>
<evidence type="ECO:0000256" key="9">
    <source>
        <dbReference type="ARBA" id="ARBA00022692"/>
    </source>
</evidence>
<evidence type="ECO:0000256" key="7">
    <source>
        <dbReference type="ARBA" id="ARBA00022519"/>
    </source>
</evidence>
<dbReference type="Pfam" id="PF00690">
    <property type="entry name" value="Cation_ATPase_N"/>
    <property type="match status" value="1"/>
</dbReference>
<dbReference type="Pfam" id="PF13246">
    <property type="entry name" value="Cation_ATPase"/>
    <property type="match status" value="1"/>
</dbReference>